<dbReference type="Pfam" id="PF00188">
    <property type="entry name" value="CAP"/>
    <property type="match status" value="1"/>
</dbReference>
<dbReference type="Pfam" id="PF16046">
    <property type="entry name" value="FAM76"/>
    <property type="match status" value="1"/>
</dbReference>
<evidence type="ECO:0000313" key="8">
    <source>
        <dbReference type="EMBL" id="CAH4035562.1"/>
    </source>
</evidence>
<evidence type="ECO:0000256" key="2">
    <source>
        <dbReference type="ARBA" id="ARBA00009097"/>
    </source>
</evidence>
<dbReference type="AlphaFoldDB" id="A0A9P0TUP1"/>
<feature type="region of interest" description="Disordered" evidence="5">
    <location>
        <begin position="307"/>
        <end position="332"/>
    </location>
</feature>
<proteinExistence type="inferred from homology"/>
<comment type="caution">
    <text evidence="8">The sequence shown here is derived from an EMBL/GenBank/DDBJ whole genome shotgun (WGS) entry which is preliminary data.</text>
</comment>
<reference evidence="8" key="1">
    <citation type="submission" date="2022-05" db="EMBL/GenBank/DDBJ databases">
        <authorList>
            <person name="Okamura Y."/>
        </authorList>
    </citation>
    <scope>NUCLEOTIDE SEQUENCE</scope>
</reference>
<dbReference type="PROSITE" id="PS01009">
    <property type="entry name" value="CRISP_1"/>
    <property type="match status" value="1"/>
</dbReference>
<evidence type="ECO:0000256" key="5">
    <source>
        <dbReference type="SAM" id="MobiDB-lite"/>
    </source>
</evidence>
<gene>
    <name evidence="8" type="ORF">PIBRA_LOCUS11613</name>
</gene>
<dbReference type="InterPro" id="IPR001283">
    <property type="entry name" value="CRISP-related"/>
</dbReference>
<dbReference type="PRINTS" id="PR00838">
    <property type="entry name" value="V5ALLERGEN"/>
</dbReference>
<sequence>MYRFVLFLTLFSYAASKSELSCRHIREFVDRHNYWRLKLAKGEIPNQPAASEMKYIIWDEELAAKAAQWASNNEYKHNPDKSVGSNRFFTGENIFSTASTDLSYKFEPRSVVDSWFSEHKDFNYGPVEAWQFEPSAKMIGHYTQVAWSDSIYLGCGVSKEYKNGWLNYYVVCNYGPTSKNSHKEKRKSDSMKGNGNDISMGDVPLEKKSKQNPLQGELDPNSSDHVVAMTQLKETIASLQKKVQQKEMELLSKDKLITELKAQHHNDTTDLRIEMKNKERLNETKFSLMNSKIQNLLKEVATLSKSAKRNNKNVKSLTNDNSGSGTDSPSTN</sequence>
<feature type="chain" id="PRO_5040216228" description="SCP domain-containing protein" evidence="6">
    <location>
        <begin position="17"/>
        <end position="332"/>
    </location>
</feature>
<dbReference type="PRINTS" id="PR00837">
    <property type="entry name" value="V5TPXLIKE"/>
</dbReference>
<dbReference type="SUPFAM" id="SSF55797">
    <property type="entry name" value="PR-1-like"/>
    <property type="match status" value="1"/>
</dbReference>
<feature type="compositionally biased region" description="Polar residues" evidence="5">
    <location>
        <begin position="313"/>
        <end position="332"/>
    </location>
</feature>
<dbReference type="GO" id="GO:0005576">
    <property type="term" value="C:extracellular region"/>
    <property type="evidence" value="ECO:0007669"/>
    <property type="project" value="UniProtKB-SubCell"/>
</dbReference>
<keyword evidence="9" id="KW-1185">Reference proteome</keyword>
<dbReference type="CDD" id="cd05380">
    <property type="entry name" value="CAP_euk"/>
    <property type="match status" value="1"/>
</dbReference>
<comment type="similarity">
    <text evidence="2">Belongs to the FAM76 family.</text>
</comment>
<feature type="domain" description="SCP" evidence="7">
    <location>
        <begin position="23"/>
        <end position="183"/>
    </location>
</feature>
<dbReference type="EMBL" id="CALOZG010000042">
    <property type="protein sequence ID" value="CAH4035562.1"/>
    <property type="molecule type" value="Genomic_DNA"/>
</dbReference>
<keyword evidence="3" id="KW-0964">Secreted</keyword>
<dbReference type="InterPro" id="IPR014044">
    <property type="entry name" value="CAP_dom"/>
</dbReference>
<accession>A0A9P0TUP1</accession>
<dbReference type="InterPro" id="IPR002413">
    <property type="entry name" value="V5_allergen-like"/>
</dbReference>
<dbReference type="InterPro" id="IPR032017">
    <property type="entry name" value="FAM76"/>
</dbReference>
<dbReference type="InterPro" id="IPR035940">
    <property type="entry name" value="CAP_sf"/>
</dbReference>
<evidence type="ECO:0000256" key="6">
    <source>
        <dbReference type="SAM" id="SignalP"/>
    </source>
</evidence>
<organism evidence="8 9">
    <name type="scientific">Pieris brassicae</name>
    <name type="common">White butterfly</name>
    <name type="synonym">Large white butterfly</name>
    <dbReference type="NCBI Taxonomy" id="7116"/>
    <lineage>
        <taxon>Eukaryota</taxon>
        <taxon>Metazoa</taxon>
        <taxon>Ecdysozoa</taxon>
        <taxon>Arthropoda</taxon>
        <taxon>Hexapoda</taxon>
        <taxon>Insecta</taxon>
        <taxon>Pterygota</taxon>
        <taxon>Neoptera</taxon>
        <taxon>Endopterygota</taxon>
        <taxon>Lepidoptera</taxon>
        <taxon>Glossata</taxon>
        <taxon>Ditrysia</taxon>
        <taxon>Papilionoidea</taxon>
        <taxon>Pieridae</taxon>
        <taxon>Pierinae</taxon>
        <taxon>Pieris</taxon>
    </lineage>
</organism>
<dbReference type="PANTHER" id="PTHR10334">
    <property type="entry name" value="CYSTEINE-RICH SECRETORY PROTEIN-RELATED"/>
    <property type="match status" value="1"/>
</dbReference>
<dbReference type="InterPro" id="IPR018244">
    <property type="entry name" value="Allrgn_V5/Tpx1_CS"/>
</dbReference>
<name>A0A9P0TUP1_PIEBR</name>
<evidence type="ECO:0000256" key="3">
    <source>
        <dbReference type="ARBA" id="ARBA00022525"/>
    </source>
</evidence>
<dbReference type="SMART" id="SM00198">
    <property type="entry name" value="SCP"/>
    <property type="match status" value="1"/>
</dbReference>
<evidence type="ECO:0000256" key="1">
    <source>
        <dbReference type="ARBA" id="ARBA00004613"/>
    </source>
</evidence>
<feature type="signal peptide" evidence="6">
    <location>
        <begin position="1"/>
        <end position="16"/>
    </location>
</feature>
<keyword evidence="4" id="KW-0175">Coiled coil</keyword>
<evidence type="ECO:0000259" key="7">
    <source>
        <dbReference type="SMART" id="SM00198"/>
    </source>
</evidence>
<evidence type="ECO:0000256" key="4">
    <source>
        <dbReference type="ARBA" id="ARBA00023054"/>
    </source>
</evidence>
<protein>
    <recommendedName>
        <fullName evidence="7">SCP domain-containing protein</fullName>
    </recommendedName>
</protein>
<dbReference type="Proteomes" id="UP001152562">
    <property type="component" value="Unassembled WGS sequence"/>
</dbReference>
<evidence type="ECO:0000313" key="9">
    <source>
        <dbReference type="Proteomes" id="UP001152562"/>
    </source>
</evidence>
<feature type="region of interest" description="Disordered" evidence="5">
    <location>
        <begin position="178"/>
        <end position="222"/>
    </location>
</feature>
<keyword evidence="6" id="KW-0732">Signal</keyword>
<dbReference type="Gene3D" id="3.40.33.10">
    <property type="entry name" value="CAP"/>
    <property type="match status" value="1"/>
</dbReference>
<comment type="subcellular location">
    <subcellularLocation>
        <location evidence="1">Secreted</location>
    </subcellularLocation>
</comment>